<protein>
    <submittedName>
        <fullName evidence="1">Uncharacterized protein</fullName>
    </submittedName>
</protein>
<evidence type="ECO:0000313" key="1">
    <source>
        <dbReference type="EMBL" id="MCL3786666.1"/>
    </source>
</evidence>
<keyword evidence="2" id="KW-1185">Reference proteome</keyword>
<name>A0ABT0NER9_9FIRM</name>
<evidence type="ECO:0000313" key="2">
    <source>
        <dbReference type="Proteomes" id="UP001056693"/>
    </source>
</evidence>
<dbReference type="EMBL" id="SNUZ01000002">
    <property type="protein sequence ID" value="MCL3786666.1"/>
    <property type="molecule type" value="Genomic_DNA"/>
</dbReference>
<reference evidence="1 2" key="1">
    <citation type="submission" date="2019-03" db="EMBL/GenBank/DDBJ databases">
        <authorList>
            <person name="Molinero N."/>
            <person name="Sanchez B."/>
            <person name="Walker A."/>
            <person name="Duncan S."/>
            <person name="Delgado S."/>
            <person name="Margolles A."/>
        </authorList>
    </citation>
    <scope>NUCLEOTIDE SEQUENCE [LARGE SCALE GENOMIC DNA]</scope>
    <source>
        <strain evidence="1 2">IPLA60002</strain>
    </source>
</reference>
<comment type="caution">
    <text evidence="1">The sequence shown here is derived from an EMBL/GenBank/DDBJ whole genome shotgun (WGS) entry which is preliminary data.</text>
</comment>
<proteinExistence type="predicted"/>
<sequence length="130" mass="15308">MLIVKQFLLGYEAKQYLISIRELFRRNDFAGDTSVRIENGFVLNKIIARTDVYSVDWENVIRQKITIPEYEDSEASSAGKTVKFKLSDQSFEKINELVVFLSNALHIRIYRAYAVKLFLKNYYCIYCKKE</sequence>
<accession>A0ABT0NER9</accession>
<dbReference type="Proteomes" id="UP001056693">
    <property type="component" value="Unassembled WGS sequence"/>
</dbReference>
<gene>
    <name evidence="1" type="ORF">E2N93_01320</name>
</gene>
<dbReference type="RefSeq" id="WP_249375856.1">
    <property type="nucleotide sequence ID" value="NZ_SNUZ01000002.1"/>
</dbReference>
<organism evidence="1 2">
    <name type="scientific">Ruminococcus bromii</name>
    <dbReference type="NCBI Taxonomy" id="40518"/>
    <lineage>
        <taxon>Bacteria</taxon>
        <taxon>Bacillati</taxon>
        <taxon>Bacillota</taxon>
        <taxon>Clostridia</taxon>
        <taxon>Eubacteriales</taxon>
        <taxon>Oscillospiraceae</taxon>
        <taxon>Ruminococcus</taxon>
    </lineage>
</organism>